<dbReference type="InterPro" id="IPR001638">
    <property type="entry name" value="Solute-binding_3/MltF_N"/>
</dbReference>
<dbReference type="Proteomes" id="UP001220395">
    <property type="component" value="Chromosome"/>
</dbReference>
<dbReference type="EMBL" id="CP117411">
    <property type="protein sequence ID" value="WCT74163.1"/>
    <property type="molecule type" value="Genomic_DNA"/>
</dbReference>
<evidence type="ECO:0000256" key="1">
    <source>
        <dbReference type="ARBA" id="ARBA00010742"/>
    </source>
</evidence>
<comment type="similarity">
    <text evidence="1">Belongs to the bacterial solute-binding protein SsuA/TauA family.</text>
</comment>
<proteinExistence type="inferred from homology"/>
<evidence type="ECO:0000256" key="2">
    <source>
        <dbReference type="SAM" id="SignalP"/>
    </source>
</evidence>
<feature type="chain" id="PRO_5045701410" evidence="2">
    <location>
        <begin position="19"/>
        <end position="322"/>
    </location>
</feature>
<accession>A0ABY7TLP6</accession>
<dbReference type="PROSITE" id="PS51257">
    <property type="entry name" value="PROKAR_LIPOPROTEIN"/>
    <property type="match status" value="1"/>
</dbReference>
<feature type="domain" description="Solute-binding protein family 3/N-terminal" evidence="3">
    <location>
        <begin position="32"/>
        <end position="258"/>
    </location>
</feature>
<organism evidence="4 5">
    <name type="scientific">Sphingomonas naphthae</name>
    <dbReference type="NCBI Taxonomy" id="1813468"/>
    <lineage>
        <taxon>Bacteria</taxon>
        <taxon>Pseudomonadati</taxon>
        <taxon>Pseudomonadota</taxon>
        <taxon>Alphaproteobacteria</taxon>
        <taxon>Sphingomonadales</taxon>
        <taxon>Sphingomonadaceae</taxon>
        <taxon>Sphingomonas</taxon>
    </lineage>
</organism>
<dbReference type="SUPFAM" id="SSF53850">
    <property type="entry name" value="Periplasmic binding protein-like II"/>
    <property type="match status" value="1"/>
</dbReference>
<dbReference type="PANTHER" id="PTHR30024:SF48">
    <property type="entry name" value="ABC TRANSPORTER SUBSTRATE-BINDING PROTEIN"/>
    <property type="match status" value="1"/>
</dbReference>
<name>A0ABY7TLP6_9SPHN</name>
<sequence>MIARRPLLLGLASLPLLLAGCGRGEGTGGRTSIVFGEQRSMRPMGDASRVMEGAPYDFKWATFATPSVIFEAFRSGDVDVASSNDITILNAAANGVKLKIVGAMLGGLQKAVGIVVKKDLPVRTVKDLKGRKIIVSSARGGSGDNMLHGALREAGLSAGDVTISYAPFIDSIAAFKSDAIDVLVTNDPYLIVAEQHGGRVIRNGVGLNAGLALIVASDAALADPAKRAAIGDMLGRLDRGVDWARDHPEEYARYYARAFSVDLSLVEEMQRRTVFRMEPISPEIVALTQKVADGLVTGGFWPKPLDVRPFFDATVFQQKAPT</sequence>
<dbReference type="Pfam" id="PF09084">
    <property type="entry name" value="NMT1"/>
    <property type="match status" value="1"/>
</dbReference>
<evidence type="ECO:0000313" key="5">
    <source>
        <dbReference type="Proteomes" id="UP001220395"/>
    </source>
</evidence>
<evidence type="ECO:0000259" key="3">
    <source>
        <dbReference type="SMART" id="SM00062"/>
    </source>
</evidence>
<dbReference type="PANTHER" id="PTHR30024">
    <property type="entry name" value="ALIPHATIC SULFONATES-BINDING PROTEIN-RELATED"/>
    <property type="match status" value="1"/>
</dbReference>
<reference evidence="4 5" key="1">
    <citation type="submission" date="2023-02" db="EMBL/GenBank/DDBJ databases">
        <title>Genome sequence of Sphingomonas naphthae.</title>
        <authorList>
            <person name="Kim S."/>
            <person name="Heo J."/>
            <person name="Kwon S.-W."/>
        </authorList>
    </citation>
    <scope>NUCLEOTIDE SEQUENCE [LARGE SCALE GENOMIC DNA]</scope>
    <source>
        <strain evidence="4 5">KACC 18716</strain>
    </source>
</reference>
<feature type="signal peptide" evidence="2">
    <location>
        <begin position="1"/>
        <end position="18"/>
    </location>
</feature>
<evidence type="ECO:0000313" key="4">
    <source>
        <dbReference type="EMBL" id="WCT74163.1"/>
    </source>
</evidence>
<keyword evidence="2" id="KW-0732">Signal</keyword>
<dbReference type="SMART" id="SM00062">
    <property type="entry name" value="PBPb"/>
    <property type="match status" value="1"/>
</dbReference>
<keyword evidence="5" id="KW-1185">Reference proteome</keyword>
<dbReference type="InterPro" id="IPR015168">
    <property type="entry name" value="SsuA/THI5"/>
</dbReference>
<dbReference type="RefSeq" id="WP_273688986.1">
    <property type="nucleotide sequence ID" value="NZ_CP117411.1"/>
</dbReference>
<dbReference type="Gene3D" id="3.40.190.10">
    <property type="entry name" value="Periplasmic binding protein-like II"/>
    <property type="match status" value="2"/>
</dbReference>
<gene>
    <name evidence="4" type="ORF">PQ455_02715</name>
</gene>
<protein>
    <submittedName>
        <fullName evidence="4">ABC transporter substrate-binding protein</fullName>
    </submittedName>
</protein>